<dbReference type="EMBL" id="CM047904">
    <property type="protein sequence ID" value="KAJ0091514.1"/>
    <property type="molecule type" value="Genomic_DNA"/>
</dbReference>
<keyword evidence="2" id="KW-1185">Reference proteome</keyword>
<proteinExistence type="predicted"/>
<name>A0ACC1AY02_9ROSI</name>
<gene>
    <name evidence="1" type="ORF">Patl1_13891</name>
</gene>
<accession>A0ACC1AY02</accession>
<evidence type="ECO:0000313" key="2">
    <source>
        <dbReference type="Proteomes" id="UP001164250"/>
    </source>
</evidence>
<sequence length="939" mass="105198">MSNAFDQLEEIKTLISSNSKQNKSFGYSSLLHFQEQSTSIPSAVQALAQNVRSLIASIVCDISDDDEETAAQALKCLGFMIYHPSLVATVLVDDASFVLQSLTKLIMATKLKSVCNLGVWCISIQQLNASFLAAHFHSLLRAVVYALDNPIGSLSTTFEALQERIWGSWLKLLLAVMKLAAQLSENMRELSHIWVLPICRRLLSSDKKERDMSERCLLKIKSTMFPPTLALSKWEEVEPSYVVFYKNILVVSVCIADPLDNITRVKALAEEMKQNLLSRMKDLINQDVKIQTIQAWGWFICLLGSPAMKKNRHLMNDMLKVPELTFPDHNPQVQIASLVAWEGLIDTLIHLPTLPCATNRDVENGYQNLRTPRGNIHDIQENAVLKSVKLIMTPLIGIISSKCEVSVSSSCMNTWCYLLHKLDTCINRTSVIKLVLDPFLEAVFQNGPHGKNIWSWNLCLELLDDFILAKFKDVNCDTNGLVTDNLSARTSALGPSTSGKYYWKLYPIKWLPWDLSQVDFFINIISIITCHLSMEKVSCEDRNSACGAVLKIFRSVIKAVQMELKNLAIDYKDIMLCLNSILRFTAKICEDLSSEGKRSNGMHHASLSFIEAVIEELEPSILGSSLYKVAIDLKCIENQLSGNDIKHAKVLGMSFVTYMDMVSPVVYLMVIYIYELVGLTLNKPKMEFIMQKSHKFFKFLFSSCDPLEVLLATNGLLYEHTRYGRMQIWVAITEELKEWIDSVKDLSFLNKESDSTYCLAICHLLSYPFFIYRCLLPTSTPVEVRSSLEETPVSSERSLELELVIEVWKSLYASVSTSKIEYSTRSSFPEDLCSVINGCLDCSTSMLVSSTGVNSSNEDLDLDLLCLSGDVVIFILEHITTSEISSRSAKTELDGGCKISGEINNILGLAARPDPGDPILMQLSSVLHLGALCLSSCFI</sequence>
<protein>
    <submittedName>
        <fullName evidence="1">Uncharacterized protein</fullName>
    </submittedName>
</protein>
<evidence type="ECO:0000313" key="1">
    <source>
        <dbReference type="EMBL" id="KAJ0091514.1"/>
    </source>
</evidence>
<comment type="caution">
    <text evidence="1">The sequence shown here is derived from an EMBL/GenBank/DDBJ whole genome shotgun (WGS) entry which is preliminary data.</text>
</comment>
<reference evidence="2" key="1">
    <citation type="journal article" date="2023" name="G3 (Bethesda)">
        <title>Genome assembly and association tests identify interacting loci associated with vigor, precocity, and sex in interspecific pistachio rootstocks.</title>
        <authorList>
            <person name="Palmer W."/>
            <person name="Jacygrad E."/>
            <person name="Sagayaradj S."/>
            <person name="Cavanaugh K."/>
            <person name="Han R."/>
            <person name="Bertier L."/>
            <person name="Beede B."/>
            <person name="Kafkas S."/>
            <person name="Golino D."/>
            <person name="Preece J."/>
            <person name="Michelmore R."/>
        </authorList>
    </citation>
    <scope>NUCLEOTIDE SEQUENCE [LARGE SCALE GENOMIC DNA]</scope>
</reference>
<organism evidence="1 2">
    <name type="scientific">Pistacia atlantica</name>
    <dbReference type="NCBI Taxonomy" id="434234"/>
    <lineage>
        <taxon>Eukaryota</taxon>
        <taxon>Viridiplantae</taxon>
        <taxon>Streptophyta</taxon>
        <taxon>Embryophyta</taxon>
        <taxon>Tracheophyta</taxon>
        <taxon>Spermatophyta</taxon>
        <taxon>Magnoliopsida</taxon>
        <taxon>eudicotyledons</taxon>
        <taxon>Gunneridae</taxon>
        <taxon>Pentapetalae</taxon>
        <taxon>rosids</taxon>
        <taxon>malvids</taxon>
        <taxon>Sapindales</taxon>
        <taxon>Anacardiaceae</taxon>
        <taxon>Pistacia</taxon>
    </lineage>
</organism>
<dbReference type="Proteomes" id="UP001164250">
    <property type="component" value="Chromosome 8"/>
</dbReference>